<reference evidence="2 3" key="1">
    <citation type="journal article" date="2018" name="Sci. Rep.">
        <title>Genomic signatures of local adaptation to the degree of environmental predictability in rotifers.</title>
        <authorList>
            <person name="Franch-Gras L."/>
            <person name="Hahn C."/>
            <person name="Garcia-Roger E.M."/>
            <person name="Carmona M.J."/>
            <person name="Serra M."/>
            <person name="Gomez A."/>
        </authorList>
    </citation>
    <scope>NUCLEOTIDE SEQUENCE [LARGE SCALE GENOMIC DNA]</scope>
    <source>
        <strain evidence="2">HYR1</strain>
    </source>
</reference>
<dbReference type="EMBL" id="REGN01002967">
    <property type="protein sequence ID" value="RNA25181.1"/>
    <property type="molecule type" value="Genomic_DNA"/>
</dbReference>
<evidence type="ECO:0000256" key="1">
    <source>
        <dbReference type="SAM" id="Phobius"/>
    </source>
</evidence>
<evidence type="ECO:0000313" key="2">
    <source>
        <dbReference type="EMBL" id="RNA25181.1"/>
    </source>
</evidence>
<comment type="caution">
    <text evidence="2">The sequence shown here is derived from an EMBL/GenBank/DDBJ whole genome shotgun (WGS) entry which is preliminary data.</text>
</comment>
<gene>
    <name evidence="2" type="ORF">BpHYR1_015274</name>
</gene>
<dbReference type="AlphaFoldDB" id="A0A3M7RNQ9"/>
<name>A0A3M7RNQ9_BRAPC</name>
<protein>
    <submittedName>
        <fullName evidence="2">Uncharacterized protein</fullName>
    </submittedName>
</protein>
<proteinExistence type="predicted"/>
<keyword evidence="1" id="KW-0472">Membrane</keyword>
<sequence length="142" mass="16740">MIETFTIWEKIKDESVASLFRSFFDYSGSELWYFYIFFVKIYIQLLKFLILMNFEKLLLSNYELGADYHVVFENRLRHTLHILRGFFQNSILATGIEPNEAIEKAATDAFVAYGIYLIMSSNIHAIPPQTELNDAEINRKFF</sequence>
<organism evidence="2 3">
    <name type="scientific">Brachionus plicatilis</name>
    <name type="common">Marine rotifer</name>
    <name type="synonym">Brachionus muelleri</name>
    <dbReference type="NCBI Taxonomy" id="10195"/>
    <lineage>
        <taxon>Eukaryota</taxon>
        <taxon>Metazoa</taxon>
        <taxon>Spiralia</taxon>
        <taxon>Gnathifera</taxon>
        <taxon>Rotifera</taxon>
        <taxon>Eurotatoria</taxon>
        <taxon>Monogononta</taxon>
        <taxon>Pseudotrocha</taxon>
        <taxon>Ploima</taxon>
        <taxon>Brachionidae</taxon>
        <taxon>Brachionus</taxon>
    </lineage>
</organism>
<dbReference type="Proteomes" id="UP000276133">
    <property type="component" value="Unassembled WGS sequence"/>
</dbReference>
<keyword evidence="3" id="KW-1185">Reference proteome</keyword>
<keyword evidence="1" id="KW-0812">Transmembrane</keyword>
<accession>A0A3M7RNQ9</accession>
<evidence type="ECO:0000313" key="3">
    <source>
        <dbReference type="Proteomes" id="UP000276133"/>
    </source>
</evidence>
<feature type="transmembrane region" description="Helical" evidence="1">
    <location>
        <begin position="32"/>
        <end position="52"/>
    </location>
</feature>
<keyword evidence="1" id="KW-1133">Transmembrane helix</keyword>